<sequence length="121" mass="13616">MLQQKCVKARALYDNIAEAPDELAFRKGDVLTVLEQNTAGLEGWWLCALRGRQGICPGNRLRLLVGQYDTGGCLVGSRADLTIAEDGIQRHGKRRSWHVQPNRVSYSKLFSNHTYFEPPCI</sequence>
<evidence type="ECO:0000313" key="4">
    <source>
        <dbReference type="EMBL" id="KYN11493.1"/>
    </source>
</evidence>
<evidence type="ECO:0000259" key="3">
    <source>
        <dbReference type="PROSITE" id="PS50002"/>
    </source>
</evidence>
<evidence type="ECO:0000256" key="1">
    <source>
        <dbReference type="ARBA" id="ARBA00022443"/>
    </source>
</evidence>
<accession>A0A195DF17</accession>
<dbReference type="STRING" id="471704.A0A195DF17"/>
<keyword evidence="1 2" id="KW-0728">SH3 domain</keyword>
<dbReference type="PANTHER" id="PTHR10654:SF18">
    <property type="entry name" value="IP17195P"/>
    <property type="match status" value="1"/>
</dbReference>
<dbReference type="Proteomes" id="UP000078492">
    <property type="component" value="Unassembled WGS sequence"/>
</dbReference>
<keyword evidence="5" id="KW-1185">Reference proteome</keyword>
<dbReference type="SUPFAM" id="SSF50044">
    <property type="entry name" value="SH3-domain"/>
    <property type="match status" value="1"/>
</dbReference>
<evidence type="ECO:0000313" key="5">
    <source>
        <dbReference type="Proteomes" id="UP000078492"/>
    </source>
</evidence>
<feature type="domain" description="SH3" evidence="3">
    <location>
        <begin position="4"/>
        <end position="66"/>
    </location>
</feature>
<dbReference type="SMART" id="SM00326">
    <property type="entry name" value="SH3"/>
    <property type="match status" value="1"/>
</dbReference>
<dbReference type="Pfam" id="PF00018">
    <property type="entry name" value="SH3_1"/>
    <property type="match status" value="1"/>
</dbReference>
<name>A0A195DF17_9HYME</name>
<dbReference type="CDD" id="cd11844">
    <property type="entry name" value="SH3_CAS"/>
    <property type="match status" value="1"/>
</dbReference>
<evidence type="ECO:0000256" key="2">
    <source>
        <dbReference type="PROSITE-ProRule" id="PRU00192"/>
    </source>
</evidence>
<dbReference type="GO" id="GO:0005737">
    <property type="term" value="C:cytoplasm"/>
    <property type="evidence" value="ECO:0007669"/>
    <property type="project" value="TreeGrafter"/>
</dbReference>
<dbReference type="AlphaFoldDB" id="A0A195DF17"/>
<proteinExistence type="predicted"/>
<dbReference type="GO" id="GO:0007169">
    <property type="term" value="P:cell surface receptor protein tyrosine kinase signaling pathway"/>
    <property type="evidence" value="ECO:0007669"/>
    <property type="project" value="TreeGrafter"/>
</dbReference>
<dbReference type="InterPro" id="IPR037362">
    <property type="entry name" value="CAS_fam"/>
</dbReference>
<dbReference type="EMBL" id="KQ980905">
    <property type="protein sequence ID" value="KYN11493.1"/>
    <property type="molecule type" value="Genomic_DNA"/>
</dbReference>
<protein>
    <submittedName>
        <fullName evidence="4">Breast cancer anti-estrogen resistance protein 1</fullName>
    </submittedName>
</protein>
<reference evidence="4 5" key="1">
    <citation type="submission" date="2015-09" db="EMBL/GenBank/DDBJ databases">
        <title>Trachymyrmex cornetzi WGS genome.</title>
        <authorList>
            <person name="Nygaard S."/>
            <person name="Hu H."/>
            <person name="Boomsma J."/>
            <person name="Zhang G."/>
        </authorList>
    </citation>
    <scope>NUCLEOTIDE SEQUENCE [LARGE SCALE GENOMIC DNA]</scope>
    <source>
        <strain evidence="4">Tcor2-1</strain>
        <tissue evidence="4">Whole body</tissue>
    </source>
</reference>
<dbReference type="PANTHER" id="PTHR10654">
    <property type="entry name" value="CAS SCAFFOLDING PROTEIN"/>
    <property type="match status" value="1"/>
</dbReference>
<dbReference type="GO" id="GO:0016477">
    <property type="term" value="P:cell migration"/>
    <property type="evidence" value="ECO:0007669"/>
    <property type="project" value="TreeGrafter"/>
</dbReference>
<organism evidence="4 5">
    <name type="scientific">Trachymyrmex cornetzi</name>
    <dbReference type="NCBI Taxonomy" id="471704"/>
    <lineage>
        <taxon>Eukaryota</taxon>
        <taxon>Metazoa</taxon>
        <taxon>Ecdysozoa</taxon>
        <taxon>Arthropoda</taxon>
        <taxon>Hexapoda</taxon>
        <taxon>Insecta</taxon>
        <taxon>Pterygota</taxon>
        <taxon>Neoptera</taxon>
        <taxon>Endopterygota</taxon>
        <taxon>Hymenoptera</taxon>
        <taxon>Apocrita</taxon>
        <taxon>Aculeata</taxon>
        <taxon>Formicoidea</taxon>
        <taxon>Formicidae</taxon>
        <taxon>Myrmicinae</taxon>
        <taxon>Trachymyrmex</taxon>
    </lineage>
</organism>
<dbReference type="FunFam" id="2.30.30.40:FF:000009">
    <property type="entry name" value="Breast cancer anti-estrogen resistance 1"/>
    <property type="match status" value="1"/>
</dbReference>
<dbReference type="PRINTS" id="PR00452">
    <property type="entry name" value="SH3DOMAIN"/>
</dbReference>
<gene>
    <name evidence="4" type="ORF">ALC57_16276</name>
</gene>
<dbReference type="InterPro" id="IPR036028">
    <property type="entry name" value="SH3-like_dom_sf"/>
</dbReference>
<dbReference type="PROSITE" id="PS50002">
    <property type="entry name" value="SH3"/>
    <property type="match status" value="1"/>
</dbReference>
<dbReference type="GO" id="GO:0005886">
    <property type="term" value="C:plasma membrane"/>
    <property type="evidence" value="ECO:0007669"/>
    <property type="project" value="TreeGrafter"/>
</dbReference>
<dbReference type="Gene3D" id="2.30.30.40">
    <property type="entry name" value="SH3 Domains"/>
    <property type="match status" value="1"/>
</dbReference>
<dbReference type="InterPro" id="IPR001452">
    <property type="entry name" value="SH3_domain"/>
</dbReference>